<accession>A0AAV6HIJ6</accession>
<protein>
    <recommendedName>
        <fullName evidence="5">Transmembrane protein 236</fullName>
    </recommendedName>
</protein>
<feature type="compositionally biased region" description="Polar residues" evidence="1">
    <location>
        <begin position="179"/>
        <end position="200"/>
    </location>
</feature>
<feature type="transmembrane region" description="Helical" evidence="2">
    <location>
        <begin position="309"/>
        <end position="342"/>
    </location>
</feature>
<sequence>MLSGKTIKLVLFEVVQFACLSVPLFVIMERFASLMRHVRGGDLTAYWLVVAASIAYVTTVSLLVWVPLKYFILTSRRFISEITAWRPITLAYVIVCPLPCFGILLAGSKVQVDGGHRLDRFTELAVSLVLLSLIILDVVERIRPLRLTGQAEGLELDFELPTPVLTHLEQVTTVSSQVGAERGQNGSAHQTESGNVSSGSHWRDNEGYSSRATRRSYLYSSSSSSRFFSGRLHSICVRDPRVDALVESFLFWMDTTEMVRAAEVSAVYYTNWVFPIYILAYLSTLRLVLTPSSPLLPFLGVVLQDLPFLVIRLCLVGVFGYVTPLLYIMKNLFVCLTYVYFIFMTKLKVFNRTSMF</sequence>
<dbReference type="Proteomes" id="UP000823561">
    <property type="component" value="Chromosome 1"/>
</dbReference>
<feature type="region of interest" description="Disordered" evidence="1">
    <location>
        <begin position="179"/>
        <end position="207"/>
    </location>
</feature>
<comment type="caution">
    <text evidence="3">The sequence shown here is derived from an EMBL/GenBank/DDBJ whole genome shotgun (WGS) entry which is preliminary data.</text>
</comment>
<dbReference type="InterPro" id="IPR020394">
    <property type="entry name" value="Uncharacterised_FAM23-like_TM"/>
</dbReference>
<dbReference type="AlphaFoldDB" id="A0AAV6HIJ6"/>
<feature type="transmembrane region" description="Helical" evidence="2">
    <location>
        <begin position="89"/>
        <end position="108"/>
    </location>
</feature>
<feature type="transmembrane region" description="Helical" evidence="2">
    <location>
        <begin position="120"/>
        <end position="139"/>
    </location>
</feature>
<keyword evidence="2" id="KW-1133">Transmembrane helix</keyword>
<keyword evidence="2" id="KW-0472">Membrane</keyword>
<reference evidence="3 4" key="1">
    <citation type="submission" date="2020-10" db="EMBL/GenBank/DDBJ databases">
        <title>Chromosome-scale genome assembly of the Allis shad, Alosa alosa.</title>
        <authorList>
            <person name="Margot Z."/>
            <person name="Christophe K."/>
            <person name="Cabau C."/>
            <person name="Louis A."/>
            <person name="Berthelot C."/>
            <person name="Parey E."/>
            <person name="Roest Crollius H."/>
            <person name="Montfort J."/>
            <person name="Robinson-Rechavi M."/>
            <person name="Bucao C."/>
            <person name="Bouchez O."/>
            <person name="Gislard M."/>
            <person name="Lluch J."/>
            <person name="Milhes M."/>
            <person name="Lampietro C."/>
            <person name="Lopez Roques C."/>
            <person name="Donnadieu C."/>
            <person name="Braasch I."/>
            <person name="Desvignes T."/>
            <person name="Postlethwait J."/>
            <person name="Bobe J."/>
            <person name="Guiguen Y."/>
        </authorList>
    </citation>
    <scope>NUCLEOTIDE SEQUENCE [LARGE SCALE GENOMIC DNA]</scope>
    <source>
        <strain evidence="3">M-15738</strain>
        <tissue evidence="3">Blood</tissue>
    </source>
</reference>
<organism evidence="3 4">
    <name type="scientific">Alosa alosa</name>
    <name type="common">allis shad</name>
    <dbReference type="NCBI Taxonomy" id="278164"/>
    <lineage>
        <taxon>Eukaryota</taxon>
        <taxon>Metazoa</taxon>
        <taxon>Chordata</taxon>
        <taxon>Craniata</taxon>
        <taxon>Vertebrata</taxon>
        <taxon>Euteleostomi</taxon>
        <taxon>Actinopterygii</taxon>
        <taxon>Neopterygii</taxon>
        <taxon>Teleostei</taxon>
        <taxon>Clupei</taxon>
        <taxon>Clupeiformes</taxon>
        <taxon>Clupeoidei</taxon>
        <taxon>Clupeidae</taxon>
        <taxon>Alosa</taxon>
    </lineage>
</organism>
<feature type="transmembrane region" description="Helical" evidence="2">
    <location>
        <begin position="7"/>
        <end position="26"/>
    </location>
</feature>
<proteinExistence type="predicted"/>
<evidence type="ECO:0000256" key="1">
    <source>
        <dbReference type="SAM" id="MobiDB-lite"/>
    </source>
</evidence>
<feature type="transmembrane region" description="Helical" evidence="2">
    <location>
        <begin position="46"/>
        <end position="68"/>
    </location>
</feature>
<keyword evidence="4" id="KW-1185">Reference proteome</keyword>
<evidence type="ECO:0000256" key="2">
    <source>
        <dbReference type="SAM" id="Phobius"/>
    </source>
</evidence>
<dbReference type="PANTHER" id="PTHR31453">
    <property type="entry name" value="TRANSMEMBRANE PROTEIN 236"/>
    <property type="match status" value="1"/>
</dbReference>
<evidence type="ECO:0008006" key="5">
    <source>
        <dbReference type="Google" id="ProtNLM"/>
    </source>
</evidence>
<keyword evidence="2" id="KW-0812">Transmembrane</keyword>
<dbReference type="PANTHER" id="PTHR31453:SF2">
    <property type="entry name" value="TRANSMEMBRANE PROTEIN 236"/>
    <property type="match status" value="1"/>
</dbReference>
<feature type="transmembrane region" description="Helical" evidence="2">
    <location>
        <begin position="266"/>
        <end position="289"/>
    </location>
</feature>
<evidence type="ECO:0000313" key="4">
    <source>
        <dbReference type="Proteomes" id="UP000823561"/>
    </source>
</evidence>
<evidence type="ECO:0000313" key="3">
    <source>
        <dbReference type="EMBL" id="KAG5285386.1"/>
    </source>
</evidence>
<name>A0AAV6HIJ6_9TELE</name>
<gene>
    <name evidence="3" type="ORF">AALO_G00002790</name>
</gene>
<dbReference type="EMBL" id="JADWDJ010000001">
    <property type="protein sequence ID" value="KAG5285386.1"/>
    <property type="molecule type" value="Genomic_DNA"/>
</dbReference>